<name>A0A9D4U655_ADICA</name>
<sequence>MAANSTPVSLGNRKLVVLGIPWDVDTEGLRQFMSKYGELSDVIVMKDRTTGRSRGFGYVTFASAESAEKALGSSHFLNGRMLDVKVATPKEVMQPAAAPTSAKKSSRIFVARVPLSVTDETFRSYFEKYGTITDLYMPKDKGSQAHRGIGFLTFEDSESVDKIMAETHQLGGATVAVDRATPKEEGGKSLDKLGNLPYGVFNSYLNAAARLGFFGMPPFFPPDYAGFEMGGAGGQGNAYGAGNNRPSMSFGKSQLGLSDHSTDASTYLSKSSSYGPSASFGGSSKPLGRKIFVGRIPIEATVEEVRGYFGKFGPLLDVYLPKDKEKTTHRGFGFVTFADESSAEQVVARTHEIRGQMLAIDQAAPMGETPPITGPFYNSSSATASAGSGGPGPIRGGSLTASSNTGFGSLSAAGGYDYSNPWGLYSSLPGSSSKIEPRYRPY</sequence>
<evidence type="ECO:0000313" key="6">
    <source>
        <dbReference type="EMBL" id="KAI5062299.1"/>
    </source>
</evidence>
<keyword evidence="1" id="KW-0677">Repeat</keyword>
<evidence type="ECO:0000313" key="7">
    <source>
        <dbReference type="Proteomes" id="UP000886520"/>
    </source>
</evidence>
<dbReference type="SMART" id="SM00360">
    <property type="entry name" value="RRM"/>
    <property type="match status" value="3"/>
</dbReference>
<reference evidence="6" key="1">
    <citation type="submission" date="2021-01" db="EMBL/GenBank/DDBJ databases">
        <title>Adiantum capillus-veneris genome.</title>
        <authorList>
            <person name="Fang Y."/>
            <person name="Liao Q."/>
        </authorList>
    </citation>
    <scope>NUCLEOTIDE SEQUENCE</scope>
    <source>
        <strain evidence="6">H3</strain>
        <tissue evidence="6">Leaf</tissue>
    </source>
</reference>
<evidence type="ECO:0000256" key="4">
    <source>
        <dbReference type="SAM" id="MobiDB-lite"/>
    </source>
</evidence>
<dbReference type="EMBL" id="JABFUD020000022">
    <property type="protein sequence ID" value="KAI5062299.1"/>
    <property type="molecule type" value="Genomic_DNA"/>
</dbReference>
<dbReference type="GO" id="GO:0003729">
    <property type="term" value="F:mRNA binding"/>
    <property type="evidence" value="ECO:0007669"/>
    <property type="project" value="TreeGrafter"/>
</dbReference>
<dbReference type="InterPro" id="IPR012677">
    <property type="entry name" value="Nucleotide-bd_a/b_plait_sf"/>
</dbReference>
<dbReference type="Pfam" id="PF00076">
    <property type="entry name" value="RRM_1"/>
    <property type="match status" value="3"/>
</dbReference>
<protein>
    <recommendedName>
        <fullName evidence="5">RRM domain-containing protein</fullName>
    </recommendedName>
</protein>
<keyword evidence="7" id="KW-1185">Reference proteome</keyword>
<evidence type="ECO:0000256" key="1">
    <source>
        <dbReference type="ARBA" id="ARBA00022737"/>
    </source>
</evidence>
<dbReference type="PROSITE" id="PS50102">
    <property type="entry name" value="RRM"/>
    <property type="match status" value="3"/>
</dbReference>
<dbReference type="FunFam" id="3.30.70.330:FF:000364">
    <property type="entry name" value="heterogeneous nuclear ribonucleoprotein 1"/>
    <property type="match status" value="1"/>
</dbReference>
<dbReference type="PANTHER" id="PTHR48032:SF6">
    <property type="entry name" value="RNA-BINDING (RRM_RBD_RNP MOTIFS) FAMILY PROTEIN"/>
    <property type="match status" value="1"/>
</dbReference>
<dbReference type="Proteomes" id="UP000886520">
    <property type="component" value="Chromosome 22"/>
</dbReference>
<feature type="region of interest" description="Disordered" evidence="4">
    <location>
        <begin position="369"/>
        <end position="401"/>
    </location>
</feature>
<dbReference type="GO" id="GO:0006417">
    <property type="term" value="P:regulation of translation"/>
    <property type="evidence" value="ECO:0007669"/>
    <property type="project" value="TreeGrafter"/>
</dbReference>
<gene>
    <name evidence="6" type="ORF">GOP47_0022838</name>
</gene>
<evidence type="ECO:0000259" key="5">
    <source>
        <dbReference type="PROSITE" id="PS50102"/>
    </source>
</evidence>
<dbReference type="OrthoDB" id="1875751at2759"/>
<dbReference type="Gene3D" id="3.30.70.330">
    <property type="match status" value="3"/>
</dbReference>
<dbReference type="InterPro" id="IPR000504">
    <property type="entry name" value="RRM_dom"/>
</dbReference>
<dbReference type="SUPFAM" id="SSF54928">
    <property type="entry name" value="RNA-binding domain, RBD"/>
    <property type="match status" value="3"/>
</dbReference>
<dbReference type="InterPro" id="IPR035979">
    <property type="entry name" value="RBD_domain_sf"/>
</dbReference>
<organism evidence="6 7">
    <name type="scientific">Adiantum capillus-veneris</name>
    <name type="common">Maidenhair fern</name>
    <dbReference type="NCBI Taxonomy" id="13818"/>
    <lineage>
        <taxon>Eukaryota</taxon>
        <taxon>Viridiplantae</taxon>
        <taxon>Streptophyta</taxon>
        <taxon>Embryophyta</taxon>
        <taxon>Tracheophyta</taxon>
        <taxon>Polypodiopsida</taxon>
        <taxon>Polypodiidae</taxon>
        <taxon>Polypodiales</taxon>
        <taxon>Pteridineae</taxon>
        <taxon>Pteridaceae</taxon>
        <taxon>Vittarioideae</taxon>
        <taxon>Adiantum</taxon>
    </lineage>
</organism>
<feature type="domain" description="RRM" evidence="5">
    <location>
        <begin position="13"/>
        <end position="89"/>
    </location>
</feature>
<dbReference type="PANTHER" id="PTHR48032">
    <property type="entry name" value="RNA-BINDING PROTEIN MUSASHI HOMOLOG RBP6"/>
    <property type="match status" value="1"/>
</dbReference>
<proteinExistence type="predicted"/>
<feature type="domain" description="RRM" evidence="5">
    <location>
        <begin position="106"/>
        <end position="182"/>
    </location>
</feature>
<comment type="caution">
    <text evidence="6">The sequence shown here is derived from an EMBL/GenBank/DDBJ whole genome shotgun (WGS) entry which is preliminary data.</text>
</comment>
<evidence type="ECO:0000256" key="2">
    <source>
        <dbReference type="ARBA" id="ARBA00022884"/>
    </source>
</evidence>
<feature type="domain" description="RRM" evidence="5">
    <location>
        <begin position="289"/>
        <end position="365"/>
    </location>
</feature>
<keyword evidence="2 3" id="KW-0694">RNA-binding</keyword>
<evidence type="ECO:0000256" key="3">
    <source>
        <dbReference type="PROSITE-ProRule" id="PRU00176"/>
    </source>
</evidence>
<accession>A0A9D4U655</accession>
<dbReference type="AlphaFoldDB" id="A0A9D4U655"/>